<reference evidence="1" key="1">
    <citation type="submission" date="2020-03" db="EMBL/GenBank/DDBJ databases">
        <title>The deep terrestrial virosphere.</title>
        <authorList>
            <person name="Holmfeldt K."/>
            <person name="Nilsson E."/>
            <person name="Simone D."/>
            <person name="Lopez-Fernandez M."/>
            <person name="Wu X."/>
            <person name="de Brujin I."/>
            <person name="Lundin D."/>
            <person name="Andersson A."/>
            <person name="Bertilsson S."/>
            <person name="Dopson M."/>
        </authorList>
    </citation>
    <scope>NUCLEOTIDE SEQUENCE</scope>
    <source>
        <strain evidence="1">MM415B03445</strain>
    </source>
</reference>
<sequence length="64" mass="7152">MKVTKIEISEEEFCISHNCGGGHVHSQLSQVRKITLSTDGGRKFSFMQSLSEDPHTHLPVINKT</sequence>
<name>A0A6M3L806_9ZZZZ</name>
<proteinExistence type="predicted"/>
<protein>
    <submittedName>
        <fullName evidence="1">Uncharacterized protein</fullName>
    </submittedName>
</protein>
<organism evidence="1">
    <name type="scientific">viral metagenome</name>
    <dbReference type="NCBI Taxonomy" id="1070528"/>
    <lineage>
        <taxon>unclassified sequences</taxon>
        <taxon>metagenomes</taxon>
        <taxon>organismal metagenomes</taxon>
    </lineage>
</organism>
<gene>
    <name evidence="1" type="ORF">MM415B03445_0001</name>
</gene>
<accession>A0A6M3L806</accession>
<dbReference type="AlphaFoldDB" id="A0A6M3L806"/>
<evidence type="ECO:0000313" key="1">
    <source>
        <dbReference type="EMBL" id="QJA91157.1"/>
    </source>
</evidence>
<dbReference type="EMBL" id="MT142966">
    <property type="protein sequence ID" value="QJA91157.1"/>
    <property type="molecule type" value="Genomic_DNA"/>
</dbReference>